<evidence type="ECO:0000313" key="3">
    <source>
        <dbReference type="Proteomes" id="UP001610631"/>
    </source>
</evidence>
<feature type="compositionally biased region" description="Low complexity" evidence="1">
    <location>
        <begin position="18"/>
        <end position="45"/>
    </location>
</feature>
<dbReference type="Proteomes" id="UP001610631">
    <property type="component" value="Unassembled WGS sequence"/>
</dbReference>
<evidence type="ECO:0000256" key="1">
    <source>
        <dbReference type="SAM" id="MobiDB-lite"/>
    </source>
</evidence>
<comment type="caution">
    <text evidence="2">The sequence shown here is derived from an EMBL/GenBank/DDBJ whole genome shotgun (WGS) entry which is preliminary data.</text>
</comment>
<keyword evidence="3" id="KW-1185">Reference proteome</keyword>
<organism evidence="2 3">
    <name type="scientific">Streptomyces racemochromogenes</name>
    <dbReference type="NCBI Taxonomy" id="67353"/>
    <lineage>
        <taxon>Bacteria</taxon>
        <taxon>Bacillati</taxon>
        <taxon>Actinomycetota</taxon>
        <taxon>Actinomycetes</taxon>
        <taxon>Kitasatosporales</taxon>
        <taxon>Streptomycetaceae</taxon>
        <taxon>Streptomyces</taxon>
    </lineage>
</organism>
<name>A0ABW7PDC9_9ACTN</name>
<evidence type="ECO:0000313" key="2">
    <source>
        <dbReference type="EMBL" id="MFH7596378.1"/>
    </source>
</evidence>
<sequence>MTTLPQSDAGARRLPFSRQAGDTAAARRAPRAAASEAARATGESR</sequence>
<dbReference type="RefSeq" id="WP_395510211.1">
    <property type="nucleotide sequence ID" value="NZ_JBBDHD010000031.1"/>
</dbReference>
<feature type="region of interest" description="Disordered" evidence="1">
    <location>
        <begin position="1"/>
        <end position="45"/>
    </location>
</feature>
<reference evidence="2 3" key="1">
    <citation type="submission" date="2024-03" db="EMBL/GenBank/DDBJ databases">
        <title>Whole genome sequencing of Streptomyces racemochromogenes, to identify antimicrobial biosynthetic gene clusters.</title>
        <authorList>
            <person name="Suryawanshi P."/>
            <person name="Krishnaraj P.U."/>
            <person name="Arun Y.P."/>
            <person name="Suryawanshi M.P."/>
            <person name="Rakshit O."/>
        </authorList>
    </citation>
    <scope>NUCLEOTIDE SEQUENCE [LARGE SCALE GENOMIC DNA]</scope>
    <source>
        <strain evidence="2 3">AUDT626</strain>
    </source>
</reference>
<gene>
    <name evidence="2" type="ORF">WDV06_14910</name>
</gene>
<protein>
    <submittedName>
        <fullName evidence="2">Uncharacterized protein</fullName>
    </submittedName>
</protein>
<dbReference type="EMBL" id="JBBDHD010000031">
    <property type="protein sequence ID" value="MFH7596378.1"/>
    <property type="molecule type" value="Genomic_DNA"/>
</dbReference>
<proteinExistence type="predicted"/>
<accession>A0ABW7PDC9</accession>